<dbReference type="EMBL" id="CP022203">
    <property type="protein sequence ID" value="ATB48269.1"/>
    <property type="molecule type" value="Genomic_DNA"/>
</dbReference>
<dbReference type="OrthoDB" id="9798098at2"/>
<dbReference type="KEGG" id="mmas:MYMAC_003895"/>
<protein>
    <submittedName>
        <fullName evidence="1">Uncharacterized protein</fullName>
    </submittedName>
</protein>
<evidence type="ECO:0000313" key="2">
    <source>
        <dbReference type="Proteomes" id="UP000217343"/>
    </source>
</evidence>
<name>A0A250JWM7_9BACT</name>
<reference evidence="1 2" key="1">
    <citation type="submission" date="2017-06" db="EMBL/GenBank/DDBJ databases">
        <title>Sequencing and comparative analysis of myxobacterial genomes.</title>
        <authorList>
            <person name="Rupp O."/>
            <person name="Goesmann A."/>
            <person name="Sogaard-Andersen L."/>
        </authorList>
    </citation>
    <scope>NUCLEOTIDE SEQUENCE [LARGE SCALE GENOMIC DNA]</scope>
    <source>
        <strain evidence="1 2">DSM 14697</strain>
    </source>
</reference>
<proteinExistence type="predicted"/>
<accession>A0A250JWM7</accession>
<dbReference type="RefSeq" id="WP_013940593.1">
    <property type="nucleotide sequence ID" value="NZ_CP022203.1"/>
</dbReference>
<gene>
    <name evidence="1" type="ORF">MYMAC_003895</name>
</gene>
<evidence type="ECO:0000313" key="1">
    <source>
        <dbReference type="EMBL" id="ATB48269.1"/>
    </source>
</evidence>
<dbReference type="Proteomes" id="UP000217343">
    <property type="component" value="Chromosome"/>
</dbReference>
<dbReference type="AlphaFoldDB" id="A0A250JWM7"/>
<organism evidence="1 2">
    <name type="scientific">Corallococcus macrosporus DSM 14697</name>
    <dbReference type="NCBI Taxonomy" id="1189310"/>
    <lineage>
        <taxon>Bacteria</taxon>
        <taxon>Pseudomonadati</taxon>
        <taxon>Myxococcota</taxon>
        <taxon>Myxococcia</taxon>
        <taxon>Myxococcales</taxon>
        <taxon>Cystobacterineae</taxon>
        <taxon>Myxococcaceae</taxon>
        <taxon>Corallococcus</taxon>
    </lineage>
</organism>
<keyword evidence="2" id="KW-1185">Reference proteome</keyword>
<sequence>MFHPLKAVTAVLAASVLFPGATEARPRYCDEVCDCSMPTLLRCTAGVSTVVTCIEWCGPLLDAPDDEQASAEQHPSPDEGALLTCREAPQDVQG</sequence>